<gene>
    <name evidence="9" type="ORF">Cvel_2779</name>
</gene>
<dbReference type="InterPro" id="IPR028082">
    <property type="entry name" value="Peripla_BP_I"/>
</dbReference>
<feature type="transmembrane region" description="Helical" evidence="6">
    <location>
        <begin position="836"/>
        <end position="857"/>
    </location>
</feature>
<dbReference type="SMART" id="SM01411">
    <property type="entry name" value="Ephrin_rec_like"/>
    <property type="match status" value="3"/>
</dbReference>
<feature type="compositionally biased region" description="Basic and acidic residues" evidence="5">
    <location>
        <begin position="1403"/>
        <end position="1414"/>
    </location>
</feature>
<dbReference type="PANTHER" id="PTHR46967:SF2">
    <property type="entry name" value="SUSHI, VON WILLEBRAND FACTOR TYPE A, EGF AND PENTRAXIN DOMAIN-CONTAINING PROTEIN 1-LIKE"/>
    <property type="match status" value="1"/>
</dbReference>
<evidence type="ECO:0000256" key="3">
    <source>
        <dbReference type="ARBA" id="ARBA00022989"/>
    </source>
</evidence>
<feature type="compositionally biased region" description="Pro residues" evidence="5">
    <location>
        <begin position="1660"/>
        <end position="1675"/>
    </location>
</feature>
<evidence type="ECO:0008006" key="10">
    <source>
        <dbReference type="Google" id="ProtNLM"/>
    </source>
</evidence>
<feature type="transmembrane region" description="Helical" evidence="6">
    <location>
        <begin position="933"/>
        <end position="958"/>
    </location>
</feature>
<name>A0A0G4F6E7_9ALVE</name>
<feature type="compositionally biased region" description="Acidic residues" evidence="5">
    <location>
        <begin position="1415"/>
        <end position="1428"/>
    </location>
</feature>
<dbReference type="EMBL" id="CDMZ01000133">
    <property type="protein sequence ID" value="CEM07604.1"/>
    <property type="molecule type" value="Genomic_DNA"/>
</dbReference>
<dbReference type="PhylomeDB" id="A0A0G4F6E7"/>
<evidence type="ECO:0000256" key="4">
    <source>
        <dbReference type="ARBA" id="ARBA00023136"/>
    </source>
</evidence>
<evidence type="ECO:0000256" key="5">
    <source>
        <dbReference type="SAM" id="MobiDB-lite"/>
    </source>
</evidence>
<evidence type="ECO:0000259" key="7">
    <source>
        <dbReference type="Pfam" id="PF01094"/>
    </source>
</evidence>
<accession>A0A0G4F6E7</accession>
<feature type="transmembrane region" description="Helical" evidence="6">
    <location>
        <begin position="1224"/>
        <end position="1244"/>
    </location>
</feature>
<comment type="subcellular location">
    <subcellularLocation>
        <location evidence="1">Membrane</location>
    </subcellularLocation>
</comment>
<keyword evidence="3 6" id="KW-1133">Transmembrane helix</keyword>
<feature type="region of interest" description="Disordered" evidence="5">
    <location>
        <begin position="1355"/>
        <end position="1723"/>
    </location>
</feature>
<feature type="region of interest" description="Disordered" evidence="5">
    <location>
        <begin position="868"/>
        <end position="890"/>
    </location>
</feature>
<dbReference type="Gene3D" id="3.40.50.2300">
    <property type="match status" value="2"/>
</dbReference>
<dbReference type="Gene3D" id="2.10.50.10">
    <property type="entry name" value="Tumor Necrosis Factor Receptor, subunit A, domain 2"/>
    <property type="match status" value="3"/>
</dbReference>
<proteinExistence type="predicted"/>
<reference evidence="9" key="1">
    <citation type="submission" date="2014-11" db="EMBL/GenBank/DDBJ databases">
        <authorList>
            <person name="Otto D Thomas"/>
            <person name="Naeem Raeece"/>
        </authorList>
    </citation>
    <scope>NUCLEOTIDE SEQUENCE</scope>
</reference>
<evidence type="ECO:0000313" key="9">
    <source>
        <dbReference type="EMBL" id="CEM07604.1"/>
    </source>
</evidence>
<feature type="compositionally biased region" description="Polar residues" evidence="5">
    <location>
        <begin position="875"/>
        <end position="890"/>
    </location>
</feature>
<evidence type="ECO:0000259" key="8">
    <source>
        <dbReference type="Pfam" id="PF07699"/>
    </source>
</evidence>
<keyword evidence="4 6" id="KW-0472">Membrane</keyword>
<organism evidence="9">
    <name type="scientific">Chromera velia CCMP2878</name>
    <dbReference type="NCBI Taxonomy" id="1169474"/>
    <lineage>
        <taxon>Eukaryota</taxon>
        <taxon>Sar</taxon>
        <taxon>Alveolata</taxon>
        <taxon>Colpodellida</taxon>
        <taxon>Chromeraceae</taxon>
        <taxon>Chromera</taxon>
    </lineage>
</organism>
<dbReference type="SUPFAM" id="SSF53822">
    <property type="entry name" value="Periplasmic binding protein-like I"/>
    <property type="match status" value="1"/>
</dbReference>
<feature type="transmembrane region" description="Helical" evidence="6">
    <location>
        <begin position="802"/>
        <end position="824"/>
    </location>
</feature>
<evidence type="ECO:0000256" key="2">
    <source>
        <dbReference type="ARBA" id="ARBA00022692"/>
    </source>
</evidence>
<dbReference type="InterPro" id="IPR001828">
    <property type="entry name" value="ANF_lig-bd_rcpt"/>
</dbReference>
<dbReference type="PANTHER" id="PTHR46967">
    <property type="entry name" value="INSULIN-LIKE GROWTH FACTOR BINDING PROTEIN,N-TERMINAL"/>
    <property type="match status" value="1"/>
</dbReference>
<dbReference type="VEuPathDB" id="CryptoDB:Cvel_2779"/>
<protein>
    <recommendedName>
        <fullName evidence="10">Tyrosine-protein kinase ephrin type A/B receptor-like domain-containing protein</fullName>
    </recommendedName>
</protein>
<feature type="transmembrane region" description="Helical" evidence="6">
    <location>
        <begin position="1083"/>
        <end position="1110"/>
    </location>
</feature>
<dbReference type="InterPro" id="IPR011641">
    <property type="entry name" value="Tyr-kin_ephrin_A/B_rcpt-like"/>
</dbReference>
<evidence type="ECO:0000256" key="1">
    <source>
        <dbReference type="ARBA" id="ARBA00004370"/>
    </source>
</evidence>
<sequence length="1723" mass="188569">MFPIYAYMAKLAWERHYTDLLPVSMAQKNNFTVALDFKDDLREQSRAVQWAVEHMNPSSTHRTPTNALICCHWSFISRAVASLGTAFEAMQISDLSGDPELSKKEYYSFFLRNMPGSGGCSLDINLISLYGIKRLTMYYLDNTLGQELARSLSDCITNNGLKVELFRAPLPELPAVGDPNYNSVLSIWRTRIEQNNNQRADKYIYAYLDTSYRAFMDLMIERGLVGDAYFYRFLSSQMIQDTDPTLWSDAVAGQFAGSLVTDITYQGDGYQRLLTFWSTLSAADFPEPFNCWLYGGCVREATTCDTSGTYPDAATCEGAWGTFQPASCATGCEFTSEICDAGLTDPTSCAAAGGDFHQFGVAGYAQFFGKITNPSQLFNAGVDPDPYSGQSARAFDAAMTVLAATNELLSEGRAMADIRGTVLFNRIANNSFSFTGVSGPVSYSETTGDRNEPARLSAYNIRRGVPGNRVIAGDISPLGVPLFNLTAWTFYDGSSTPPASAPPECGAGFYADVEWTCQPCPAGTYQDETGEELLESCKECPVGTYSDTAGSTSCTACGVGFSAGVGSTKCDECTPGTFAGSEQSSMCQECPEGTFASESQSSICASCPPGTHAPETGSSSCTVCPAGTAQSSTGSASCVACSAGYFSNTTGLSECLRCSVGSYQEEYGQTGCLECGTNFTTSVEASANATRDCICERDYYFIPKDGICVMCGEGCVNPSGQKDSPPLVAAGYYAAPVDSETYAERFEALSVYECVSATACPGERKSGECAEDFEGHFCDRCTGERYWSGTMGKCMDCGGRTWTVIIFAVLAFLTLAIAPLIAYWKLNGPPRRRAASYASFLSVCGMVLTFLQSAALFTPYFATTGSKDAEETAESENTSGSVTETETIASSAEGQSLMRRTLNELSVLLFNFDFLRLECIDTAWSEEPYMAEYLIRILLPVMVVLILATCYGISHLIASIVRERRRRRATATMGAGTVTRHTRHPRAHHQEEHQEADEGTVVEGDQAAQGEGEGGENQVATRPKKEFQPMDFNMVLNTYGYLFSAFFISVTHSSLELFICKEHPNGRFFLVSDPSFFCYETTWWTLFPVAIVSTLIYAVALLAVCAVVVWQAPRLYPTIPDFRIRYNFMVSFSRFRPDRWWYQLATRFRGLLLVLCLVVTRQQHLQVAFLFIVCLFSLILLCVYWPWPQKMHNWLEVILLSGLLCICLYAMTQLPVEDLPDTEMMVWTFAVLLVVMAACCLAYFQAVRQFFAMRRPGYGELKVITIAKLFNDYVSHAACLDEASLERFIWNLNAMDRHMLLDALRLISVEALNTGSLKRLCWIRREDSSTPLSLAAQNTIGGAIKHHRDFVAKRVLTERRSRGRSGNEPPPEWDENQMNTFSPEKAKSMRSFRGASSLSLSNLEKEVERESSDRDYEDEGDGYSDQGEENGRVYGPRGIRSIFGLPPGQTPSPPPAPPAAASSLRYRVNSRQGSRVAEDTYTHGAAVTKSAVKDHGAPHQGGRNRHVGFAPGKSSQSEGWGGASDLGDAGNDDYSPAKSLKPQANNFSGISFGIANVRPAARQMPNPARPSRQSMDEPEWEQTGYQRDSFSSPPPRGSAAGPSRPPVYPPSSEATADTVPRHLRVPRPIDMEEGTGGRTYAIAQSGVDSGWETLGASTPLRPPPPSTLPAAPPRPAAGRARSHRWPSAEQGGAAAVDRPAGMDEGASDLEDFERQMDEMEEQD</sequence>
<dbReference type="SUPFAM" id="SSF57184">
    <property type="entry name" value="Growth factor receptor domain"/>
    <property type="match status" value="2"/>
</dbReference>
<keyword evidence="2 6" id="KW-0812">Transmembrane</keyword>
<dbReference type="Pfam" id="PF01094">
    <property type="entry name" value="ANF_receptor"/>
    <property type="match status" value="1"/>
</dbReference>
<feature type="transmembrane region" description="Helical" evidence="6">
    <location>
        <begin position="1166"/>
        <end position="1187"/>
    </location>
</feature>
<feature type="compositionally biased region" description="Pro residues" evidence="5">
    <location>
        <begin position="1448"/>
        <end position="1458"/>
    </location>
</feature>
<feature type="transmembrane region" description="Helical" evidence="6">
    <location>
        <begin position="1194"/>
        <end position="1212"/>
    </location>
</feature>
<dbReference type="GO" id="GO:0016020">
    <property type="term" value="C:membrane"/>
    <property type="evidence" value="ECO:0007669"/>
    <property type="project" value="UniProtKB-SubCell"/>
</dbReference>
<evidence type="ECO:0000256" key="6">
    <source>
        <dbReference type="SAM" id="Phobius"/>
    </source>
</evidence>
<feature type="domain" description="Receptor ligand binding region" evidence="7">
    <location>
        <begin position="30"/>
        <end position="451"/>
    </location>
</feature>
<dbReference type="Pfam" id="PF07699">
    <property type="entry name" value="Ephrin_rec_like"/>
    <property type="match status" value="2"/>
</dbReference>
<feature type="region of interest" description="Disordered" evidence="5">
    <location>
        <begin position="971"/>
        <end position="1001"/>
    </location>
</feature>
<feature type="transmembrane region" description="Helical" evidence="6">
    <location>
        <begin position="1032"/>
        <end position="1050"/>
    </location>
</feature>
<feature type="domain" description="Tyrosine-protein kinase ephrin type A/B receptor-like" evidence="8">
    <location>
        <begin position="509"/>
        <end position="557"/>
    </location>
</feature>
<feature type="domain" description="Tyrosine-protein kinase ephrin type A/B receptor-like" evidence="8">
    <location>
        <begin position="644"/>
        <end position="690"/>
    </location>
</feature>
<dbReference type="InterPro" id="IPR009030">
    <property type="entry name" value="Growth_fac_rcpt_cys_sf"/>
</dbReference>